<name>A0A1H9E0C1_9GAMM</name>
<dbReference type="Gene3D" id="3.40.50.720">
    <property type="entry name" value="NAD(P)-binding Rossmann-like Domain"/>
    <property type="match status" value="1"/>
</dbReference>
<dbReference type="CDD" id="cd05242">
    <property type="entry name" value="SDR_a8"/>
    <property type="match status" value="1"/>
</dbReference>
<dbReference type="Proteomes" id="UP000199496">
    <property type="component" value="Unassembled WGS sequence"/>
</dbReference>
<dbReference type="InterPro" id="IPR036291">
    <property type="entry name" value="NAD(P)-bd_dom_sf"/>
</dbReference>
<dbReference type="NCBIfam" id="TIGR01777">
    <property type="entry name" value="yfcH"/>
    <property type="match status" value="1"/>
</dbReference>
<proteinExistence type="inferred from homology"/>
<feature type="domain" description="NAD-dependent epimerase/dehydratase" evidence="2">
    <location>
        <begin position="3"/>
        <end position="218"/>
    </location>
</feature>
<dbReference type="PANTHER" id="PTHR11092">
    <property type="entry name" value="SUGAR NUCLEOTIDE EPIMERASE RELATED"/>
    <property type="match status" value="1"/>
</dbReference>
<dbReference type="STRING" id="867345.SAMN05421693_11963"/>
<dbReference type="PANTHER" id="PTHR11092:SF0">
    <property type="entry name" value="EPIMERASE FAMILY PROTEIN SDR39U1"/>
    <property type="match status" value="1"/>
</dbReference>
<evidence type="ECO:0008006" key="6">
    <source>
        <dbReference type="Google" id="ProtNLM"/>
    </source>
</evidence>
<reference evidence="4 5" key="1">
    <citation type="submission" date="2016-10" db="EMBL/GenBank/DDBJ databases">
        <authorList>
            <person name="de Groot N.N."/>
        </authorList>
    </citation>
    <scope>NUCLEOTIDE SEQUENCE [LARGE SCALE GENOMIC DNA]</scope>
    <source>
        <strain evidence="4 5">B7-7</strain>
    </source>
</reference>
<dbReference type="Pfam" id="PF01370">
    <property type="entry name" value="Epimerase"/>
    <property type="match status" value="1"/>
</dbReference>
<dbReference type="RefSeq" id="WP_090207674.1">
    <property type="nucleotide sequence ID" value="NZ_FOFO01000019.1"/>
</dbReference>
<sequence>MKILITGGTGFVGAQLIRRLVAQDCECVVLTRNTAKARRKLGTMGCQFISWDTRSPIPKEAFEGVDGAVNLVGESLASRRWSAEQKKRIFDSRIEPTRHLVEGLNEHAPQCKVLVSASAIGYYPVNLPDRLTEDSEPGDGFLPDICRQWEEEATHLNPRSRVVILRFGVVLGRDGGVIGKLLPVFKMGLGGPVSDGSQMMSWIHLEDVIGVTLRALIDDAMFGVYNAVAPEPVTNRAFSKSLGHALGRPAVLTAPAFMLRTAMGEMSTVVLDSQTISGDKLLEAGYEFLYPDIDQAMHEIASG</sequence>
<gene>
    <name evidence="4" type="ORF">SAMN05421693_11963</name>
</gene>
<protein>
    <recommendedName>
        <fullName evidence="6">TIGR01777 family protein</fullName>
    </recommendedName>
</protein>
<evidence type="ECO:0000256" key="1">
    <source>
        <dbReference type="ARBA" id="ARBA00009353"/>
    </source>
</evidence>
<comment type="similarity">
    <text evidence="1">Belongs to the NAD(P)-dependent epimerase/dehydratase family. SDR39U1 subfamily.</text>
</comment>
<dbReference type="InterPro" id="IPR013549">
    <property type="entry name" value="DUF1731"/>
</dbReference>
<evidence type="ECO:0000259" key="3">
    <source>
        <dbReference type="Pfam" id="PF08338"/>
    </source>
</evidence>
<organism evidence="4 5">
    <name type="scientific">Ectothiorhodospira magna</name>
    <dbReference type="NCBI Taxonomy" id="867345"/>
    <lineage>
        <taxon>Bacteria</taxon>
        <taxon>Pseudomonadati</taxon>
        <taxon>Pseudomonadota</taxon>
        <taxon>Gammaproteobacteria</taxon>
        <taxon>Chromatiales</taxon>
        <taxon>Ectothiorhodospiraceae</taxon>
        <taxon>Ectothiorhodospira</taxon>
    </lineage>
</organism>
<dbReference type="OrthoDB" id="9801773at2"/>
<dbReference type="SUPFAM" id="SSF51735">
    <property type="entry name" value="NAD(P)-binding Rossmann-fold domains"/>
    <property type="match status" value="1"/>
</dbReference>
<dbReference type="EMBL" id="FOFO01000019">
    <property type="protein sequence ID" value="SEQ19156.1"/>
    <property type="molecule type" value="Genomic_DNA"/>
</dbReference>
<accession>A0A1H9E0C1</accession>
<evidence type="ECO:0000313" key="5">
    <source>
        <dbReference type="Proteomes" id="UP000199496"/>
    </source>
</evidence>
<dbReference type="InterPro" id="IPR001509">
    <property type="entry name" value="Epimerase_deHydtase"/>
</dbReference>
<evidence type="ECO:0000259" key="2">
    <source>
        <dbReference type="Pfam" id="PF01370"/>
    </source>
</evidence>
<dbReference type="InterPro" id="IPR010099">
    <property type="entry name" value="SDR39U1"/>
</dbReference>
<dbReference type="AlphaFoldDB" id="A0A1H9E0C1"/>
<dbReference type="Pfam" id="PF08338">
    <property type="entry name" value="DUF1731"/>
    <property type="match status" value="1"/>
</dbReference>
<keyword evidence="5" id="KW-1185">Reference proteome</keyword>
<evidence type="ECO:0000313" key="4">
    <source>
        <dbReference type="EMBL" id="SEQ19156.1"/>
    </source>
</evidence>
<feature type="domain" description="DUF1731" evidence="3">
    <location>
        <begin position="254"/>
        <end position="300"/>
    </location>
</feature>